<sequence>MRFGFVYVLIVTVFISCKPSLNLIYFRDLKDLEYTTKIGNRTKPHIQSDDLLGITVSTLSPESNALFNNGVIQSTVKTALVSKDNNEGYLVDENGFINFPVLGLIQVGGLTKEEATQKLTSAIEKFVRKPIVNIRFIDFKISVIGEVNRPSNYTVPTEKINIFQAIALAGDLTPYGKRNNIAIIRENEGVRKVVRINLNNKEVLNSPYFYLQQNDVVYVEPNKSKAAQASLSRSNVQFGVSVALSILSILTVLVRI</sequence>
<keyword evidence="8" id="KW-0625">Polysaccharide transport</keyword>
<keyword evidence="4" id="KW-1134">Transmembrane beta strand</keyword>
<keyword evidence="9" id="KW-0406">Ion transport</keyword>
<evidence type="ECO:0000256" key="7">
    <source>
        <dbReference type="ARBA" id="ARBA00022729"/>
    </source>
</evidence>
<name>A0A7L7L3M3_9BACT</name>
<dbReference type="Pfam" id="PF22461">
    <property type="entry name" value="SLBB_2"/>
    <property type="match status" value="1"/>
</dbReference>
<dbReference type="InterPro" id="IPR049712">
    <property type="entry name" value="Poly_export"/>
</dbReference>
<dbReference type="EMBL" id="CP055153">
    <property type="protein sequence ID" value="QMU27421.1"/>
    <property type="molecule type" value="Genomic_DNA"/>
</dbReference>
<evidence type="ECO:0000259" key="16">
    <source>
        <dbReference type="Pfam" id="PF22461"/>
    </source>
</evidence>
<evidence type="ECO:0000256" key="4">
    <source>
        <dbReference type="ARBA" id="ARBA00022452"/>
    </source>
</evidence>
<keyword evidence="7" id="KW-0732">Signal</keyword>
<evidence type="ECO:0000256" key="10">
    <source>
        <dbReference type="ARBA" id="ARBA00023114"/>
    </source>
</evidence>
<dbReference type="Pfam" id="PF02563">
    <property type="entry name" value="Poly_export"/>
    <property type="match status" value="1"/>
</dbReference>
<comment type="subcellular location">
    <subcellularLocation>
        <location evidence="1">Cell outer membrane</location>
        <topology evidence="1">Multi-pass membrane protein</topology>
    </subcellularLocation>
</comment>
<dbReference type="KEGG" id="add:HUW48_04935"/>
<dbReference type="GO" id="GO:0046930">
    <property type="term" value="C:pore complex"/>
    <property type="evidence" value="ECO:0007669"/>
    <property type="project" value="UniProtKB-KW"/>
</dbReference>
<dbReference type="GO" id="GO:0009279">
    <property type="term" value="C:cell outer membrane"/>
    <property type="evidence" value="ECO:0007669"/>
    <property type="project" value="UniProtKB-SubCell"/>
</dbReference>
<keyword evidence="10" id="KW-0626">Porin</keyword>
<dbReference type="Gene3D" id="3.10.560.10">
    <property type="entry name" value="Outer membrane lipoprotein wza domain like"/>
    <property type="match status" value="1"/>
</dbReference>
<keyword evidence="5" id="KW-0762">Sugar transport</keyword>
<dbReference type="GO" id="GO:0015288">
    <property type="term" value="F:porin activity"/>
    <property type="evidence" value="ECO:0007669"/>
    <property type="project" value="UniProtKB-KW"/>
</dbReference>
<evidence type="ECO:0000313" key="18">
    <source>
        <dbReference type="Proteomes" id="UP000514509"/>
    </source>
</evidence>
<dbReference type="RefSeq" id="WP_182414616.1">
    <property type="nucleotide sequence ID" value="NZ_CP055153.1"/>
</dbReference>
<evidence type="ECO:0000256" key="8">
    <source>
        <dbReference type="ARBA" id="ARBA00023047"/>
    </source>
</evidence>
<dbReference type="InterPro" id="IPR054765">
    <property type="entry name" value="SLBB_dom"/>
</dbReference>
<evidence type="ECO:0000256" key="11">
    <source>
        <dbReference type="ARBA" id="ARBA00023136"/>
    </source>
</evidence>
<dbReference type="Gene3D" id="3.30.1950.10">
    <property type="entry name" value="wza like domain"/>
    <property type="match status" value="1"/>
</dbReference>
<feature type="domain" description="SLBB" evidence="16">
    <location>
        <begin position="140"/>
        <end position="219"/>
    </location>
</feature>
<evidence type="ECO:0000256" key="3">
    <source>
        <dbReference type="ARBA" id="ARBA00022448"/>
    </source>
</evidence>
<dbReference type="Proteomes" id="UP000514509">
    <property type="component" value="Chromosome"/>
</dbReference>
<keyword evidence="18" id="KW-1185">Reference proteome</keyword>
<protein>
    <submittedName>
        <fullName evidence="17">Polysaccharide biosynthesis/export family protein</fullName>
    </submittedName>
</protein>
<dbReference type="PANTHER" id="PTHR33619">
    <property type="entry name" value="POLYSACCHARIDE EXPORT PROTEIN GFCE-RELATED"/>
    <property type="match status" value="1"/>
</dbReference>
<evidence type="ECO:0000256" key="9">
    <source>
        <dbReference type="ARBA" id="ARBA00023065"/>
    </source>
</evidence>
<evidence type="ECO:0000256" key="12">
    <source>
        <dbReference type="ARBA" id="ARBA00023139"/>
    </source>
</evidence>
<feature type="domain" description="Polysaccharide export protein N-terminal" evidence="15">
    <location>
        <begin position="44"/>
        <end position="135"/>
    </location>
</feature>
<gene>
    <name evidence="17" type="ORF">HUW48_04935</name>
</gene>
<keyword evidence="13" id="KW-0998">Cell outer membrane</keyword>
<comment type="similarity">
    <text evidence="2">Belongs to the BexD/CtrA/VexA family.</text>
</comment>
<keyword evidence="3" id="KW-0813">Transport</keyword>
<accession>A0A7L7L3M3</accession>
<keyword evidence="11" id="KW-0472">Membrane</keyword>
<evidence type="ECO:0000256" key="14">
    <source>
        <dbReference type="ARBA" id="ARBA00023288"/>
    </source>
</evidence>
<dbReference type="AlphaFoldDB" id="A0A7L7L3M3"/>
<keyword evidence="6" id="KW-0812">Transmembrane</keyword>
<evidence type="ECO:0000256" key="5">
    <source>
        <dbReference type="ARBA" id="ARBA00022597"/>
    </source>
</evidence>
<dbReference type="PANTHER" id="PTHR33619:SF3">
    <property type="entry name" value="POLYSACCHARIDE EXPORT PROTEIN GFCE-RELATED"/>
    <property type="match status" value="1"/>
</dbReference>
<evidence type="ECO:0000256" key="1">
    <source>
        <dbReference type="ARBA" id="ARBA00004571"/>
    </source>
</evidence>
<keyword evidence="12" id="KW-0564">Palmitate</keyword>
<dbReference type="PROSITE" id="PS51257">
    <property type="entry name" value="PROKAR_LIPOPROTEIN"/>
    <property type="match status" value="1"/>
</dbReference>
<evidence type="ECO:0000313" key="17">
    <source>
        <dbReference type="EMBL" id="QMU27421.1"/>
    </source>
</evidence>
<dbReference type="InterPro" id="IPR003715">
    <property type="entry name" value="Poly_export_N"/>
</dbReference>
<reference evidence="17 18" key="1">
    <citation type="submission" date="2020-06" db="EMBL/GenBank/DDBJ databases">
        <authorList>
            <person name="Hwang Y.J."/>
        </authorList>
    </citation>
    <scope>NUCLEOTIDE SEQUENCE [LARGE SCALE GENOMIC DNA]</scope>
    <source>
        <strain evidence="17 18">KUDC8001</strain>
    </source>
</reference>
<organism evidence="17 18">
    <name type="scientific">Adhaeribacter radiodurans</name>
    <dbReference type="NCBI Taxonomy" id="2745197"/>
    <lineage>
        <taxon>Bacteria</taxon>
        <taxon>Pseudomonadati</taxon>
        <taxon>Bacteroidota</taxon>
        <taxon>Cytophagia</taxon>
        <taxon>Cytophagales</taxon>
        <taxon>Hymenobacteraceae</taxon>
        <taxon>Adhaeribacter</taxon>
    </lineage>
</organism>
<evidence type="ECO:0000256" key="6">
    <source>
        <dbReference type="ARBA" id="ARBA00022692"/>
    </source>
</evidence>
<evidence type="ECO:0000259" key="15">
    <source>
        <dbReference type="Pfam" id="PF02563"/>
    </source>
</evidence>
<keyword evidence="14" id="KW-0449">Lipoprotein</keyword>
<proteinExistence type="inferred from homology"/>
<dbReference type="GO" id="GO:0015159">
    <property type="term" value="F:polysaccharide transmembrane transporter activity"/>
    <property type="evidence" value="ECO:0007669"/>
    <property type="project" value="InterPro"/>
</dbReference>
<reference evidence="17 18" key="2">
    <citation type="submission" date="2020-08" db="EMBL/GenBank/DDBJ databases">
        <title>Adhaeribacter dokdonensis sp. nov., isolated from the rhizosphere of Elymus tsukushiensis, a plant native to the Dokdo Islands, Republic of Korea.</title>
        <authorList>
            <person name="Ghim S.Y."/>
        </authorList>
    </citation>
    <scope>NUCLEOTIDE SEQUENCE [LARGE SCALE GENOMIC DNA]</scope>
    <source>
        <strain evidence="17 18">KUDC8001</strain>
    </source>
</reference>
<evidence type="ECO:0000256" key="13">
    <source>
        <dbReference type="ARBA" id="ARBA00023237"/>
    </source>
</evidence>
<dbReference type="GO" id="GO:0006811">
    <property type="term" value="P:monoatomic ion transport"/>
    <property type="evidence" value="ECO:0007669"/>
    <property type="project" value="UniProtKB-KW"/>
</dbReference>
<evidence type="ECO:0000256" key="2">
    <source>
        <dbReference type="ARBA" id="ARBA00009450"/>
    </source>
</evidence>